<keyword evidence="2" id="KW-0540">Nuclease</keyword>
<dbReference type="SUPFAM" id="SSF54060">
    <property type="entry name" value="His-Me finger endonucleases"/>
    <property type="match status" value="1"/>
</dbReference>
<dbReference type="KEGG" id="vg:26796509"/>
<reference evidence="2 3" key="1">
    <citation type="submission" date="2015-05" db="EMBL/GenBank/DDBJ databases">
        <authorList>
            <person name="Wang D.B."/>
            <person name="Wang M."/>
        </authorList>
    </citation>
    <scope>NUCLEOTIDE SEQUENCE [LARGE SCALE GENOMIC DNA]</scope>
</reference>
<dbReference type="OrthoDB" id="21336at10239"/>
<accession>A0A0H4J1Z4</accession>
<feature type="domain" description="HNH nuclease" evidence="1">
    <location>
        <begin position="55"/>
        <end position="97"/>
    </location>
</feature>
<dbReference type="Gene3D" id="3.90.75.20">
    <property type="match status" value="1"/>
</dbReference>
<dbReference type="GeneID" id="26796509"/>
<sequence>MFKIVEDHPEVMVALDGTVKYVETGNTITPQPDKDGYLRFGIWSPSKGRKINLSVHRCVAIAYIPNPENKPCVNHKDCDRVNNDISNLEWVTVAENNYHGMEYGSIVIGKLGEENTNNVHSEEIVHKICQMLQDGVRQVKISKVLEVPLSFVYDVRSATTWKEINSQYNIPPVKKNLQPDTVHLICKDLQSGLDYKSIEVKYSLGDGVLRFIKNRKTFKHISKDYNWD</sequence>
<dbReference type="InterPro" id="IPR044925">
    <property type="entry name" value="His-Me_finger_sf"/>
</dbReference>
<evidence type="ECO:0000313" key="2">
    <source>
        <dbReference type="EMBL" id="AKO60915.1"/>
    </source>
</evidence>
<dbReference type="InterPro" id="IPR003615">
    <property type="entry name" value="HNH_nuc"/>
</dbReference>
<keyword evidence="2" id="KW-0378">Hydrolase</keyword>
<proteinExistence type="predicted"/>
<dbReference type="RefSeq" id="YP_009225448.1">
    <property type="nucleotide sequence ID" value="NC_029094.1"/>
</dbReference>
<evidence type="ECO:0000259" key="1">
    <source>
        <dbReference type="Pfam" id="PF13392"/>
    </source>
</evidence>
<dbReference type="EMBL" id="KR534323">
    <property type="protein sequence ID" value="AKO60915.1"/>
    <property type="molecule type" value="Genomic_DNA"/>
</dbReference>
<name>A0A0H4J1Z4_9CAUD</name>
<dbReference type="GO" id="GO:0004519">
    <property type="term" value="F:endonuclease activity"/>
    <property type="evidence" value="ECO:0007669"/>
    <property type="project" value="UniProtKB-KW"/>
</dbReference>
<dbReference type="Proteomes" id="UP000202763">
    <property type="component" value="Segment"/>
</dbReference>
<organism evidence="2 3">
    <name type="scientific">Pseudoalteromonas phage H101</name>
    <dbReference type="NCBI Taxonomy" id="1654919"/>
    <lineage>
        <taxon>Viruses</taxon>
        <taxon>Duplodnaviria</taxon>
        <taxon>Heunggongvirae</taxon>
        <taxon>Uroviricota</taxon>
        <taxon>Caudoviricetes</taxon>
        <taxon>Shandongvirus</taxon>
        <taxon>Shandongvirus H101</taxon>
    </lineage>
</organism>
<dbReference type="Pfam" id="PF13392">
    <property type="entry name" value="HNH_3"/>
    <property type="match status" value="1"/>
</dbReference>
<keyword evidence="2" id="KW-0255">Endonuclease</keyword>
<keyword evidence="3" id="KW-1185">Reference proteome</keyword>
<evidence type="ECO:0000313" key="3">
    <source>
        <dbReference type="Proteomes" id="UP000202763"/>
    </source>
</evidence>
<protein>
    <submittedName>
        <fullName evidence="2">HNH homing endonuclease</fullName>
    </submittedName>
</protein>